<protein>
    <submittedName>
        <fullName evidence="1">Uncharacterized protein</fullName>
    </submittedName>
</protein>
<reference evidence="1" key="1">
    <citation type="submission" date="2020-03" db="EMBL/GenBank/DDBJ databases">
        <title>The deep terrestrial virosphere.</title>
        <authorList>
            <person name="Holmfeldt K."/>
            <person name="Nilsson E."/>
            <person name="Simone D."/>
            <person name="Lopez-Fernandez M."/>
            <person name="Wu X."/>
            <person name="de Brujin I."/>
            <person name="Lundin D."/>
            <person name="Andersson A."/>
            <person name="Bertilsson S."/>
            <person name="Dopson M."/>
        </authorList>
    </citation>
    <scope>NUCLEOTIDE SEQUENCE</scope>
    <source>
        <strain evidence="1">MM415A04194</strain>
        <strain evidence="2">MM415B02123</strain>
    </source>
</reference>
<organism evidence="1">
    <name type="scientific">viral metagenome</name>
    <dbReference type="NCBI Taxonomy" id="1070528"/>
    <lineage>
        <taxon>unclassified sequences</taxon>
        <taxon>metagenomes</taxon>
        <taxon>organismal metagenomes</taxon>
    </lineage>
</organism>
<dbReference type="EMBL" id="MT141745">
    <property type="protein sequence ID" value="QJA69890.1"/>
    <property type="molecule type" value="Genomic_DNA"/>
</dbReference>
<gene>
    <name evidence="1" type="ORF">MM415A04194_0006</name>
    <name evidence="2" type="ORF">MM415B02123_0011</name>
</gene>
<proteinExistence type="predicted"/>
<dbReference type="AlphaFoldDB" id="A0A6M3JJB4"/>
<name>A0A6M3JJB4_9ZZZZ</name>
<dbReference type="EMBL" id="MT142618">
    <property type="protein sequence ID" value="QJA86152.1"/>
    <property type="molecule type" value="Genomic_DNA"/>
</dbReference>
<evidence type="ECO:0000313" key="2">
    <source>
        <dbReference type="EMBL" id="QJA86152.1"/>
    </source>
</evidence>
<evidence type="ECO:0000313" key="1">
    <source>
        <dbReference type="EMBL" id="QJA69890.1"/>
    </source>
</evidence>
<sequence>MKSEELFELIEKDILPECFAIMKTKGEAYSGLEDKLGNFKRCAKLAGTTPEKAWFIYFCKHFDALSSFIREEYKDSEKIKGRIQDLINYLFLLCGLLKEQSKL</sequence>
<accession>A0A6M3JJB4</accession>